<dbReference type="CDD" id="cd02440">
    <property type="entry name" value="AdoMet_MTases"/>
    <property type="match status" value="1"/>
</dbReference>
<feature type="active site" description="Nucleophile" evidence="6">
    <location>
        <position position="415"/>
    </location>
</feature>
<evidence type="ECO:0000256" key="4">
    <source>
        <dbReference type="ARBA" id="ARBA00033763"/>
    </source>
</evidence>
<dbReference type="GeneID" id="106741089"/>
<dbReference type="PANTHER" id="PTHR45904">
    <property type="entry name" value="TRNA (URACIL-5-)-METHYLTRANSFERASE"/>
    <property type="match status" value="1"/>
</dbReference>
<feature type="binding site" evidence="6">
    <location>
        <position position="338"/>
    </location>
    <ligand>
        <name>S-adenosyl-L-methionine</name>
        <dbReference type="ChEBI" id="CHEBI:59789"/>
    </ligand>
</feature>
<proteinExistence type="inferred from homology"/>
<feature type="binding site" evidence="6">
    <location>
        <position position="288"/>
    </location>
    <ligand>
        <name>S-adenosyl-L-methionine</name>
        <dbReference type="ChEBI" id="CHEBI:59789"/>
    </ligand>
</feature>
<dbReference type="InterPro" id="IPR010280">
    <property type="entry name" value="U5_MeTrfase_fam"/>
</dbReference>
<dbReference type="PANTHER" id="PTHR45904:SF2">
    <property type="entry name" value="TRNA (URACIL-5-)-METHYLTRANSFERASE HOMOLOG A"/>
    <property type="match status" value="1"/>
</dbReference>
<dbReference type="InterPro" id="IPR029063">
    <property type="entry name" value="SAM-dependent_MTases_sf"/>
</dbReference>
<evidence type="ECO:0000313" key="9">
    <source>
        <dbReference type="RefSeq" id="XP_014468218.1"/>
    </source>
</evidence>
<dbReference type="RefSeq" id="XP_014468218.1">
    <property type="nucleotide sequence ID" value="XM_014612732.1"/>
</dbReference>
<gene>
    <name evidence="9" type="primary">LOC106741089</name>
</gene>
<dbReference type="GO" id="GO:0030697">
    <property type="term" value="F:tRNA (uracil(54)-C5)-methyltransferase activity, S-adenosyl methionine-dependent"/>
    <property type="evidence" value="ECO:0007669"/>
    <property type="project" value="UniProtKB-EC"/>
</dbReference>
<evidence type="ECO:0000313" key="8">
    <source>
        <dbReference type="Proteomes" id="UP000515204"/>
    </source>
</evidence>
<evidence type="ECO:0000256" key="2">
    <source>
        <dbReference type="ARBA" id="ARBA00022679"/>
    </source>
</evidence>
<evidence type="ECO:0000256" key="3">
    <source>
        <dbReference type="ARBA" id="ARBA00022691"/>
    </source>
</evidence>
<dbReference type="SUPFAM" id="SSF53335">
    <property type="entry name" value="S-adenosyl-L-methionine-dependent methyltransferases"/>
    <property type="match status" value="1"/>
</dbReference>
<dbReference type="EC" id="2.1.1.35" evidence="4"/>
<dbReference type="PROSITE" id="PS51687">
    <property type="entry name" value="SAM_MT_RNA_M5U"/>
    <property type="match status" value="1"/>
</dbReference>
<reference evidence="9" key="1">
    <citation type="submission" date="2025-08" db="UniProtKB">
        <authorList>
            <consortium name="RefSeq"/>
        </authorList>
    </citation>
    <scope>IDENTIFICATION</scope>
</reference>
<organism evidence="8 9">
    <name type="scientific">Dinoponera quadriceps</name>
    <name type="common">South American ant</name>
    <dbReference type="NCBI Taxonomy" id="609295"/>
    <lineage>
        <taxon>Eukaryota</taxon>
        <taxon>Metazoa</taxon>
        <taxon>Ecdysozoa</taxon>
        <taxon>Arthropoda</taxon>
        <taxon>Hexapoda</taxon>
        <taxon>Insecta</taxon>
        <taxon>Pterygota</taxon>
        <taxon>Neoptera</taxon>
        <taxon>Endopterygota</taxon>
        <taxon>Hymenoptera</taxon>
        <taxon>Apocrita</taxon>
        <taxon>Aculeata</taxon>
        <taxon>Formicoidea</taxon>
        <taxon>Formicidae</taxon>
        <taxon>Ponerinae</taxon>
        <taxon>Ponerini</taxon>
        <taxon>Dinoponera</taxon>
    </lineage>
</organism>
<dbReference type="Pfam" id="PF05958">
    <property type="entry name" value="tRNA_U5-meth_tr"/>
    <property type="match status" value="1"/>
</dbReference>
<feature type="binding site" evidence="6">
    <location>
        <position position="387"/>
    </location>
    <ligand>
        <name>S-adenosyl-L-methionine</name>
        <dbReference type="ChEBI" id="CHEBI:59789"/>
    </ligand>
</feature>
<accession>A0A6P3WQ92</accession>
<dbReference type="GO" id="GO:0003723">
    <property type="term" value="F:RNA binding"/>
    <property type="evidence" value="ECO:0007669"/>
    <property type="project" value="TreeGrafter"/>
</dbReference>
<keyword evidence="2 6" id="KW-0808">Transferase</keyword>
<keyword evidence="3 6" id="KW-0949">S-adenosyl-L-methionine</keyword>
<evidence type="ECO:0000256" key="6">
    <source>
        <dbReference type="PROSITE-ProRule" id="PRU01024"/>
    </source>
</evidence>
<protein>
    <recommendedName>
        <fullName evidence="4">tRNA (uracil(54)-C(5))-methyltransferase</fullName>
        <ecNumber evidence="4">2.1.1.35</ecNumber>
    </recommendedName>
</protein>
<comment type="catalytic activity">
    <reaction evidence="5">
        <text>uridine(54) in tRNA + S-adenosyl-L-methionine = 5-methyluridine(54) in tRNA + S-adenosyl-L-homocysteine + H(+)</text>
        <dbReference type="Rhea" id="RHEA:42712"/>
        <dbReference type="Rhea" id="RHEA-COMP:10167"/>
        <dbReference type="Rhea" id="RHEA-COMP:10193"/>
        <dbReference type="ChEBI" id="CHEBI:15378"/>
        <dbReference type="ChEBI" id="CHEBI:57856"/>
        <dbReference type="ChEBI" id="CHEBI:59789"/>
        <dbReference type="ChEBI" id="CHEBI:65315"/>
        <dbReference type="ChEBI" id="CHEBI:74447"/>
        <dbReference type="EC" id="2.1.1.35"/>
    </reaction>
    <physiologicalReaction direction="left-to-right" evidence="5">
        <dbReference type="Rhea" id="RHEA:42713"/>
    </physiologicalReaction>
</comment>
<evidence type="ECO:0000256" key="5">
    <source>
        <dbReference type="ARBA" id="ARBA00047278"/>
    </source>
</evidence>
<evidence type="ECO:0000256" key="1">
    <source>
        <dbReference type="ARBA" id="ARBA00022603"/>
    </source>
</evidence>
<sequence length="477" mass="53240">MGFYGKIVAKPAPDPFVKRKLEEETASKRLKNNEEDQDRSPMERIKFSTTPLWNMPYASQLEFKQNEMRSILMKIGQQILKESKISTDWINSQRKLHNGLPCELQDILSADVTEAYRNKCEFTIGKGGEQNEIMIGFRLSSYASGSTAVGPIDDLCHIPQNMKTAMKILETFIRKSDLEPFNPVDHSGYWRQVTARTTRADHLMLIVGIHPQDLSSDELEKLRSQLRTFFEMGEGADARVTSLYFQTIDKKGIGGESSDTLYHISGTEYIEETLLGMKFRVSPQAFFQVNTLGAEVLYKAAIDLAGPTADTALLDVCCGTGTIGLCFSKHCGEVLGIEVIADAIKDAKENAIKNGVTNCEFFVGRAEDILSPVIQRATRSNITAVVDPPRAGLHQKALLTLRKAKKLSRLVYISCDPRAATRNLVDLARPSSKQYLGEPLVPVKAIAVDMFPHTKHCELILCLERLSQAMKSNERMT</sequence>
<feature type="region of interest" description="Disordered" evidence="7">
    <location>
        <begin position="19"/>
        <end position="43"/>
    </location>
</feature>
<dbReference type="GO" id="GO:0006396">
    <property type="term" value="P:RNA processing"/>
    <property type="evidence" value="ECO:0007669"/>
    <property type="project" value="InterPro"/>
</dbReference>
<dbReference type="GO" id="GO:0032259">
    <property type="term" value="P:methylation"/>
    <property type="evidence" value="ECO:0007669"/>
    <property type="project" value="UniProtKB-KW"/>
</dbReference>
<comment type="caution">
    <text evidence="6">Lacks conserved residue(s) required for the propagation of feature annotation.</text>
</comment>
<dbReference type="Proteomes" id="UP000515204">
    <property type="component" value="Unplaced"/>
</dbReference>
<dbReference type="AlphaFoldDB" id="A0A6P3WQ92"/>
<dbReference type="InterPro" id="IPR045850">
    <property type="entry name" value="TRM2_met"/>
</dbReference>
<dbReference type="Gene3D" id="2.40.50.1070">
    <property type="match status" value="1"/>
</dbReference>
<dbReference type="OrthoDB" id="10250660at2759"/>
<name>A0A6P3WQ92_DINQU</name>
<evidence type="ECO:0000256" key="7">
    <source>
        <dbReference type="SAM" id="MobiDB-lite"/>
    </source>
</evidence>
<keyword evidence="1 6" id="KW-0489">Methyltransferase</keyword>
<keyword evidence="8" id="KW-1185">Reference proteome</keyword>
<comment type="similarity">
    <text evidence="6">Belongs to the class I-like SAM-binding methyltransferase superfamily. RNA M5U methyltransferase family.</text>
</comment>
<dbReference type="Gene3D" id="3.40.50.150">
    <property type="entry name" value="Vaccinia Virus protein VP39"/>
    <property type="match status" value="1"/>
</dbReference>